<name>A0ABV1JCZ4_9ACTN</name>
<dbReference type="RefSeq" id="WP_349227427.1">
    <property type="nucleotide sequence ID" value="NZ_JBBNOP010000006.1"/>
</dbReference>
<evidence type="ECO:0000313" key="1">
    <source>
        <dbReference type="EMBL" id="MEQ3362951.1"/>
    </source>
</evidence>
<protein>
    <submittedName>
        <fullName evidence="1">Uncharacterized protein</fullName>
    </submittedName>
</protein>
<dbReference type="EMBL" id="JBBNOP010000006">
    <property type="protein sequence ID" value="MEQ3362951.1"/>
    <property type="molecule type" value="Genomic_DNA"/>
</dbReference>
<proteinExistence type="predicted"/>
<sequence>MIRRVARGCLPDEGSLSERLCVVRSARTDESSINGIEVIIGDKEHRPRSVRAEYAARTCR</sequence>
<reference evidence="1 2" key="1">
    <citation type="submission" date="2024-04" db="EMBL/GenBank/DDBJ databases">
        <title>Human intestinal bacterial collection.</title>
        <authorList>
            <person name="Pauvert C."/>
            <person name="Hitch T.C.A."/>
            <person name="Clavel T."/>
        </authorList>
    </citation>
    <scope>NUCLEOTIDE SEQUENCE [LARGE SCALE GENOMIC DNA]</scope>
    <source>
        <strain evidence="1 2">CLA-KB-H42</strain>
    </source>
</reference>
<comment type="caution">
    <text evidence="1">The sequence shown here is derived from an EMBL/GenBank/DDBJ whole genome shotgun (WGS) entry which is preliminary data.</text>
</comment>
<gene>
    <name evidence="1" type="ORF">AAA083_08175</name>
</gene>
<evidence type="ECO:0000313" key="2">
    <source>
        <dbReference type="Proteomes" id="UP001487305"/>
    </source>
</evidence>
<keyword evidence="2" id="KW-1185">Reference proteome</keyword>
<organism evidence="1 2">
    <name type="scientific">Raoultibacter massiliensis</name>
    <dbReference type="NCBI Taxonomy" id="1852371"/>
    <lineage>
        <taxon>Bacteria</taxon>
        <taxon>Bacillati</taxon>
        <taxon>Actinomycetota</taxon>
        <taxon>Coriobacteriia</taxon>
        <taxon>Eggerthellales</taxon>
        <taxon>Eggerthellaceae</taxon>
        <taxon>Raoultibacter</taxon>
    </lineage>
</organism>
<accession>A0ABV1JCZ4</accession>
<dbReference type="Proteomes" id="UP001487305">
    <property type="component" value="Unassembled WGS sequence"/>
</dbReference>